<name>A0AA35ZQU9_LACSI</name>
<gene>
    <name evidence="3" type="ORF">LSALG_LOCUS35484</name>
</gene>
<evidence type="ECO:0000256" key="1">
    <source>
        <dbReference type="SAM" id="MobiDB-lite"/>
    </source>
</evidence>
<keyword evidence="2" id="KW-1133">Transmembrane helix</keyword>
<accession>A0AA35ZQU9</accession>
<dbReference type="AlphaFoldDB" id="A0AA35ZQU9"/>
<evidence type="ECO:0000313" key="4">
    <source>
        <dbReference type="Proteomes" id="UP001177003"/>
    </source>
</evidence>
<feature type="region of interest" description="Disordered" evidence="1">
    <location>
        <begin position="93"/>
        <end position="112"/>
    </location>
</feature>
<organism evidence="3 4">
    <name type="scientific">Lactuca saligna</name>
    <name type="common">Willowleaf lettuce</name>
    <dbReference type="NCBI Taxonomy" id="75948"/>
    <lineage>
        <taxon>Eukaryota</taxon>
        <taxon>Viridiplantae</taxon>
        <taxon>Streptophyta</taxon>
        <taxon>Embryophyta</taxon>
        <taxon>Tracheophyta</taxon>
        <taxon>Spermatophyta</taxon>
        <taxon>Magnoliopsida</taxon>
        <taxon>eudicotyledons</taxon>
        <taxon>Gunneridae</taxon>
        <taxon>Pentapetalae</taxon>
        <taxon>asterids</taxon>
        <taxon>campanulids</taxon>
        <taxon>Asterales</taxon>
        <taxon>Asteraceae</taxon>
        <taxon>Cichorioideae</taxon>
        <taxon>Cichorieae</taxon>
        <taxon>Lactucinae</taxon>
        <taxon>Lactuca</taxon>
    </lineage>
</organism>
<feature type="transmembrane region" description="Helical" evidence="2">
    <location>
        <begin position="30"/>
        <end position="49"/>
    </location>
</feature>
<reference evidence="3" key="1">
    <citation type="submission" date="2023-04" db="EMBL/GenBank/DDBJ databases">
        <authorList>
            <person name="Vijverberg K."/>
            <person name="Xiong W."/>
            <person name="Schranz E."/>
        </authorList>
    </citation>
    <scope>NUCLEOTIDE SEQUENCE</scope>
</reference>
<dbReference type="Proteomes" id="UP001177003">
    <property type="component" value="Chromosome 8"/>
</dbReference>
<protein>
    <submittedName>
        <fullName evidence="3">Uncharacterized protein</fullName>
    </submittedName>
</protein>
<evidence type="ECO:0000313" key="3">
    <source>
        <dbReference type="EMBL" id="CAI9296629.1"/>
    </source>
</evidence>
<keyword evidence="4" id="KW-1185">Reference proteome</keyword>
<sequence length="112" mass="12334">MYRESGKRSGEITKSDIDPYQMHVRFSHEIVQLACASRVFLICFGVHYWYLGHCISYAVVGFALLGVAVTCHLSVTNPLAARRDALQITVIRHNSSSSSEGCGSIVKRSSNA</sequence>
<keyword evidence="2" id="KW-0472">Membrane</keyword>
<evidence type="ECO:0000256" key="2">
    <source>
        <dbReference type="SAM" id="Phobius"/>
    </source>
</evidence>
<keyword evidence="2" id="KW-0812">Transmembrane</keyword>
<proteinExistence type="predicted"/>
<dbReference type="EMBL" id="OX465084">
    <property type="protein sequence ID" value="CAI9296629.1"/>
    <property type="molecule type" value="Genomic_DNA"/>
</dbReference>
<feature type="transmembrane region" description="Helical" evidence="2">
    <location>
        <begin position="55"/>
        <end position="75"/>
    </location>
</feature>